<evidence type="ECO:0000256" key="2">
    <source>
        <dbReference type="ARBA" id="ARBA00022630"/>
    </source>
</evidence>
<dbReference type="Gene3D" id="3.50.50.60">
    <property type="entry name" value="FAD/NAD(P)-binding domain"/>
    <property type="match status" value="2"/>
</dbReference>
<keyword evidence="2" id="KW-0285">Flavoprotein</keyword>
<accession>A0A1F5WP71</accession>
<comment type="cofactor">
    <cofactor evidence="1">
        <name>FAD</name>
        <dbReference type="ChEBI" id="CHEBI:57692"/>
    </cofactor>
</comment>
<proteinExistence type="predicted"/>
<dbReference type="PANTHER" id="PTHR43429:SF3">
    <property type="entry name" value="NITRITE REDUCTASE [NAD(P)H]"/>
    <property type="match status" value="1"/>
</dbReference>
<dbReference type="GO" id="GO:0016491">
    <property type="term" value="F:oxidoreductase activity"/>
    <property type="evidence" value="ECO:0007669"/>
    <property type="project" value="InterPro"/>
</dbReference>
<evidence type="ECO:0000256" key="3">
    <source>
        <dbReference type="ARBA" id="ARBA00022827"/>
    </source>
</evidence>
<evidence type="ECO:0000313" key="6">
    <source>
        <dbReference type="Proteomes" id="UP000178425"/>
    </source>
</evidence>
<evidence type="ECO:0000313" key="5">
    <source>
        <dbReference type="EMBL" id="OGF77448.1"/>
    </source>
</evidence>
<keyword evidence="3" id="KW-0274">FAD</keyword>
<gene>
    <name evidence="5" type="ORF">A2W54_04850</name>
</gene>
<dbReference type="Pfam" id="PF07992">
    <property type="entry name" value="Pyr_redox_2"/>
    <property type="match status" value="1"/>
</dbReference>
<dbReference type="Proteomes" id="UP000178425">
    <property type="component" value="Unassembled WGS sequence"/>
</dbReference>
<dbReference type="EMBL" id="MFHI01000041">
    <property type="protein sequence ID" value="OGF77448.1"/>
    <property type="molecule type" value="Genomic_DNA"/>
</dbReference>
<comment type="caution">
    <text evidence="5">The sequence shown here is derived from an EMBL/GenBank/DDBJ whole genome shotgun (WGS) entry which is preliminary data.</text>
</comment>
<organism evidence="5 6">
    <name type="scientific">Candidatus Giovannonibacteria bacterium RIFCSPHIGHO2_02_43_13</name>
    <dbReference type="NCBI Taxonomy" id="1798330"/>
    <lineage>
        <taxon>Bacteria</taxon>
        <taxon>Candidatus Giovannoniibacteriota</taxon>
    </lineage>
</organism>
<dbReference type="PANTHER" id="PTHR43429">
    <property type="entry name" value="PYRIDINE NUCLEOTIDE-DISULFIDE OXIDOREDUCTASE DOMAIN-CONTAINING"/>
    <property type="match status" value="1"/>
</dbReference>
<dbReference type="AlphaFoldDB" id="A0A1F5WP71"/>
<dbReference type="InterPro" id="IPR050260">
    <property type="entry name" value="FAD-bd_OxRdtase"/>
</dbReference>
<dbReference type="InterPro" id="IPR036188">
    <property type="entry name" value="FAD/NAD-bd_sf"/>
</dbReference>
<dbReference type="PRINTS" id="PR00411">
    <property type="entry name" value="PNDRDTASEI"/>
</dbReference>
<evidence type="ECO:0000256" key="1">
    <source>
        <dbReference type="ARBA" id="ARBA00001974"/>
    </source>
</evidence>
<feature type="domain" description="FAD/NAD(P)-binding" evidence="4">
    <location>
        <begin position="5"/>
        <end position="290"/>
    </location>
</feature>
<sequence>MQQVDYLIIGGGIAGTTCAETLRSLDADAKIAILDRERHPLYSKVLIPAYLKGKIAREKIFLRNVVQYQSQNIDLYTETVVAAVDTVKKEVLTRDNKQFTYQKLLVASGGTPKKLNEVFSSTTPIEPLMMRNIEDMDAIKEAMDAAETLGRSPTGEAKKILIVGESFIALEFLEIFSLRGFEVHMLARGKYWGGEKKFGEEGSRIMEENFRLHDAIIHRNAEINFIKNDEFYLKNGEHIKTPLWALGAGLTRDFSFLQNIEKNIGLLCDKYLRTSDPDIFAAGDAAEYYDIFLKRRITVGNWTSSFLQGRCAAMNMLSMDGKAQVFKTIPAYTLVNLGTNLTFLGAVGCETADDIFELSDDNRLMRVFLEKGNAIGTVLINRFSDKLTLSKLIENGHGKEELEKIFKPALAGQ</sequence>
<dbReference type="SUPFAM" id="SSF51905">
    <property type="entry name" value="FAD/NAD(P)-binding domain"/>
    <property type="match status" value="2"/>
</dbReference>
<reference evidence="5 6" key="1">
    <citation type="journal article" date="2016" name="Nat. Commun.">
        <title>Thousands of microbial genomes shed light on interconnected biogeochemical processes in an aquifer system.</title>
        <authorList>
            <person name="Anantharaman K."/>
            <person name="Brown C.T."/>
            <person name="Hug L.A."/>
            <person name="Sharon I."/>
            <person name="Castelle C.J."/>
            <person name="Probst A.J."/>
            <person name="Thomas B.C."/>
            <person name="Singh A."/>
            <person name="Wilkins M.J."/>
            <person name="Karaoz U."/>
            <person name="Brodie E.L."/>
            <person name="Williams K.H."/>
            <person name="Hubbard S.S."/>
            <person name="Banfield J.F."/>
        </authorList>
    </citation>
    <scope>NUCLEOTIDE SEQUENCE [LARGE SCALE GENOMIC DNA]</scope>
</reference>
<name>A0A1F5WP71_9BACT</name>
<evidence type="ECO:0000259" key="4">
    <source>
        <dbReference type="Pfam" id="PF07992"/>
    </source>
</evidence>
<dbReference type="PRINTS" id="PR00368">
    <property type="entry name" value="FADPNR"/>
</dbReference>
<protein>
    <recommendedName>
        <fullName evidence="4">FAD/NAD(P)-binding domain-containing protein</fullName>
    </recommendedName>
</protein>
<dbReference type="InterPro" id="IPR023753">
    <property type="entry name" value="FAD/NAD-binding_dom"/>
</dbReference>